<keyword evidence="2" id="KW-0677">Repeat</keyword>
<dbReference type="SMART" id="SM00369">
    <property type="entry name" value="LRR_TYP"/>
    <property type="match status" value="3"/>
</dbReference>
<evidence type="ECO:0000256" key="1">
    <source>
        <dbReference type="ARBA" id="ARBA00022614"/>
    </source>
</evidence>
<dbReference type="Gene3D" id="3.80.10.10">
    <property type="entry name" value="Ribonuclease Inhibitor"/>
    <property type="match status" value="1"/>
</dbReference>
<name>A0A9P0LC30_ACAOB</name>
<dbReference type="InterPro" id="IPR001611">
    <property type="entry name" value="Leu-rich_rpt"/>
</dbReference>
<proteinExistence type="predicted"/>
<dbReference type="GO" id="GO:0005737">
    <property type="term" value="C:cytoplasm"/>
    <property type="evidence" value="ECO:0007669"/>
    <property type="project" value="TreeGrafter"/>
</dbReference>
<dbReference type="EMBL" id="CAKOFQ010006782">
    <property type="protein sequence ID" value="CAH1971098.1"/>
    <property type="molecule type" value="Genomic_DNA"/>
</dbReference>
<dbReference type="SUPFAM" id="SSF52058">
    <property type="entry name" value="L domain-like"/>
    <property type="match status" value="1"/>
</dbReference>
<dbReference type="PROSITE" id="PS51450">
    <property type="entry name" value="LRR"/>
    <property type="match status" value="2"/>
</dbReference>
<protein>
    <submittedName>
        <fullName evidence="4">Uncharacterized protein</fullName>
    </submittedName>
</protein>
<dbReference type="InterPro" id="IPR050216">
    <property type="entry name" value="LRR_domain-containing"/>
</dbReference>
<dbReference type="Pfam" id="PF13855">
    <property type="entry name" value="LRR_8"/>
    <property type="match status" value="1"/>
</dbReference>
<dbReference type="PANTHER" id="PTHR48051">
    <property type="match status" value="1"/>
</dbReference>
<dbReference type="InterPro" id="IPR032675">
    <property type="entry name" value="LRR_dom_sf"/>
</dbReference>
<organism evidence="4 5">
    <name type="scientific">Acanthoscelides obtectus</name>
    <name type="common">Bean weevil</name>
    <name type="synonym">Bruchus obtectus</name>
    <dbReference type="NCBI Taxonomy" id="200917"/>
    <lineage>
        <taxon>Eukaryota</taxon>
        <taxon>Metazoa</taxon>
        <taxon>Ecdysozoa</taxon>
        <taxon>Arthropoda</taxon>
        <taxon>Hexapoda</taxon>
        <taxon>Insecta</taxon>
        <taxon>Pterygota</taxon>
        <taxon>Neoptera</taxon>
        <taxon>Endopterygota</taxon>
        <taxon>Coleoptera</taxon>
        <taxon>Polyphaga</taxon>
        <taxon>Cucujiformia</taxon>
        <taxon>Chrysomeloidea</taxon>
        <taxon>Chrysomelidae</taxon>
        <taxon>Bruchinae</taxon>
        <taxon>Bruchini</taxon>
        <taxon>Acanthoscelides</taxon>
    </lineage>
</organism>
<gene>
    <name evidence="4" type="ORF">ACAOBT_LOCUS19696</name>
    <name evidence="3" type="ORF">ACAOBT_LOCUS9270</name>
</gene>
<dbReference type="InterPro" id="IPR003591">
    <property type="entry name" value="Leu-rich_rpt_typical-subtyp"/>
</dbReference>
<evidence type="ECO:0000313" key="4">
    <source>
        <dbReference type="EMBL" id="CAH1990499.1"/>
    </source>
</evidence>
<dbReference type="AlphaFoldDB" id="A0A9P0LC30"/>
<evidence type="ECO:0000313" key="5">
    <source>
        <dbReference type="Proteomes" id="UP001152888"/>
    </source>
</evidence>
<dbReference type="PANTHER" id="PTHR48051:SF54">
    <property type="entry name" value="LEUCINE-RICH REPEAT-CONTAINING PROTEIN"/>
    <property type="match status" value="1"/>
</dbReference>
<reference evidence="4" key="1">
    <citation type="submission" date="2022-03" db="EMBL/GenBank/DDBJ databases">
        <authorList>
            <person name="Sayadi A."/>
        </authorList>
    </citation>
    <scope>NUCLEOTIDE SEQUENCE</scope>
</reference>
<keyword evidence="5" id="KW-1185">Reference proteome</keyword>
<accession>A0A9P0LC30</accession>
<keyword evidence="1" id="KW-0433">Leucine-rich repeat</keyword>
<evidence type="ECO:0000313" key="3">
    <source>
        <dbReference type="EMBL" id="CAH1971098.1"/>
    </source>
</evidence>
<dbReference type="Proteomes" id="UP001152888">
    <property type="component" value="Unassembled WGS sequence"/>
</dbReference>
<dbReference type="OrthoDB" id="40118at2759"/>
<evidence type="ECO:0000256" key="2">
    <source>
        <dbReference type="ARBA" id="ARBA00022737"/>
    </source>
</evidence>
<dbReference type="EMBL" id="CAKOFQ010007089">
    <property type="protein sequence ID" value="CAH1990499.1"/>
    <property type="molecule type" value="Genomic_DNA"/>
</dbReference>
<comment type="caution">
    <text evidence="4">The sequence shown here is derived from an EMBL/GenBank/DDBJ whole genome shotgun (WGS) entry which is preliminary data.</text>
</comment>
<sequence>MSHLDLVSDHSKEKLVALPRDLLDMPNLKMLFLEGNFLTELPPSLFQKLPKLMWLDLRNNVLESIPPTIAYHQCLENLLLTNNNLRALPNELEKFGICYTFSAKLWPTIGTEIPSNTNTTITGIRLTVSTFLYEAFAIIRETSC</sequence>